<feature type="transmembrane region" description="Helical" evidence="8">
    <location>
        <begin position="93"/>
        <end position="114"/>
    </location>
</feature>
<feature type="domain" description="Glycosyltransferase RgtA/B/C/D-like" evidence="9">
    <location>
        <begin position="73"/>
        <end position="233"/>
    </location>
</feature>
<keyword evidence="3 10" id="KW-0328">Glycosyltransferase</keyword>
<evidence type="ECO:0000259" key="9">
    <source>
        <dbReference type="Pfam" id="PF13231"/>
    </source>
</evidence>
<dbReference type="PANTHER" id="PTHR33908">
    <property type="entry name" value="MANNOSYLTRANSFERASE YKCB-RELATED"/>
    <property type="match status" value="1"/>
</dbReference>
<dbReference type="RefSeq" id="WP_265571820.1">
    <property type="nucleotide sequence ID" value="NZ_CP083974.1"/>
</dbReference>
<evidence type="ECO:0000256" key="4">
    <source>
        <dbReference type="ARBA" id="ARBA00022679"/>
    </source>
</evidence>
<evidence type="ECO:0000256" key="2">
    <source>
        <dbReference type="ARBA" id="ARBA00022475"/>
    </source>
</evidence>
<evidence type="ECO:0000256" key="1">
    <source>
        <dbReference type="ARBA" id="ARBA00004651"/>
    </source>
</evidence>
<evidence type="ECO:0000313" key="11">
    <source>
        <dbReference type="Proteomes" id="UP001162740"/>
    </source>
</evidence>
<proteinExistence type="predicted"/>
<dbReference type="InterPro" id="IPR050297">
    <property type="entry name" value="LipidA_mod_glycosyltrf_83"/>
</dbReference>
<dbReference type="EMBL" id="CP083974">
    <property type="protein sequence ID" value="UZF42952.1"/>
    <property type="molecule type" value="Genomic_DNA"/>
</dbReference>
<dbReference type="GO" id="GO:0005886">
    <property type="term" value="C:plasma membrane"/>
    <property type="evidence" value="ECO:0007669"/>
    <property type="project" value="UniProtKB-SubCell"/>
</dbReference>
<keyword evidence="5 8" id="KW-0812">Transmembrane</keyword>
<dbReference type="Proteomes" id="UP001162740">
    <property type="component" value="Chromosome"/>
</dbReference>
<keyword evidence="4 10" id="KW-0808">Transferase</keyword>
<dbReference type="Pfam" id="PF13231">
    <property type="entry name" value="PMT_2"/>
    <property type="match status" value="1"/>
</dbReference>
<keyword evidence="2" id="KW-1003">Cell membrane</keyword>
<dbReference type="InterPro" id="IPR038731">
    <property type="entry name" value="RgtA/B/C-like"/>
</dbReference>
<keyword evidence="6 8" id="KW-1133">Transmembrane helix</keyword>
<dbReference type="EC" id="2.4.-.-" evidence="10"/>
<dbReference type="GO" id="GO:0009103">
    <property type="term" value="P:lipopolysaccharide biosynthetic process"/>
    <property type="evidence" value="ECO:0007669"/>
    <property type="project" value="UniProtKB-ARBA"/>
</dbReference>
<feature type="transmembrane region" description="Helical" evidence="8">
    <location>
        <begin position="293"/>
        <end position="310"/>
    </location>
</feature>
<evidence type="ECO:0000256" key="3">
    <source>
        <dbReference type="ARBA" id="ARBA00022676"/>
    </source>
</evidence>
<evidence type="ECO:0000256" key="5">
    <source>
        <dbReference type="ARBA" id="ARBA00022692"/>
    </source>
</evidence>
<accession>A0AA47A8W6</accession>
<feature type="transmembrane region" description="Helical" evidence="8">
    <location>
        <begin position="173"/>
        <end position="203"/>
    </location>
</feature>
<sequence>MAWARTAQERTVAHEAPQRRVIHPFAGRAVGVIAALVAVAHLVAAVAGGRGYWFDEMYMLAVGRNHLDWGSADQPPVAPLIAWTADAVAPGSIVALRLPAIVATVAAVVVVALIARELGGDGRAQWIAAAAQATSVSAALFGHWLTPYALEPVQWLVLLWLLVRWVRVRHDRLLLLAGLVVGIAAETKFQVALLCAGVVIGLVMCGPRQIFGRPLLWVGAVVAALLAVPTLIWQAAHGWPQWAMSEVVVAEMEVLYGGRLGASLQMLLWAGVLGTLLMAYGLWCLLRAEELRPYRFVAVAFLVVLMVFVLTGSRPYYLAGFHGALVAAGTVGFQLRREGGVGRWGAAVWPGLALGVVLTALVLSVSVPISNSDVGERIAASTAGAYGDLSAGEQRRTVLFGKSYILAAYLDGYSERFDLPPAHSPNRAYGYFPLPDESSTDVLFTGTDPSDLEPYFTDVREVRGPVGDDIDARVWLLTGRTTGWNEIWQEIRTLDVA</sequence>
<dbReference type="AlphaFoldDB" id="A0AA47A8W6"/>
<reference evidence="10 11" key="1">
    <citation type="journal article" date="2021" name="Front. Microbiol.">
        <title>Bacterial Transformation of Aromatic Monomers in Softwood Black Liquor.</title>
        <authorList>
            <person name="Navas L.E."/>
            <person name="Dexter G."/>
            <person name="Liu J."/>
            <person name="Levy-Booth D."/>
            <person name="Cho M."/>
            <person name="Jang S.K."/>
            <person name="Mansfield S.D."/>
            <person name="Renneckar S."/>
            <person name="Mohn W.W."/>
            <person name="Eltis L.D."/>
        </authorList>
    </citation>
    <scope>NUCLEOTIDE SEQUENCE [LARGE SCALE GENOMIC DNA]</scope>
    <source>
        <strain evidence="10 11">GD02</strain>
    </source>
</reference>
<evidence type="ECO:0000313" key="10">
    <source>
        <dbReference type="EMBL" id="UZF42952.1"/>
    </source>
</evidence>
<protein>
    <submittedName>
        <fullName evidence="10">Glycosyltransferase family 39 protein</fullName>
        <ecNumber evidence="10">2.4.-.-</ecNumber>
    </submittedName>
</protein>
<comment type="subcellular location">
    <subcellularLocation>
        <location evidence="1">Cell membrane</location>
        <topology evidence="1">Multi-pass membrane protein</topology>
    </subcellularLocation>
</comment>
<feature type="transmembrane region" description="Helical" evidence="8">
    <location>
        <begin position="29"/>
        <end position="53"/>
    </location>
</feature>
<feature type="transmembrane region" description="Helical" evidence="8">
    <location>
        <begin position="347"/>
        <end position="369"/>
    </location>
</feature>
<evidence type="ECO:0000256" key="6">
    <source>
        <dbReference type="ARBA" id="ARBA00022989"/>
    </source>
</evidence>
<gene>
    <name evidence="10" type="ORF">KUM34_013540</name>
</gene>
<name>A0AA47A8W6_RHORH</name>
<organism evidence="10 11">
    <name type="scientific">Rhodococcus rhodochrous</name>
    <dbReference type="NCBI Taxonomy" id="1829"/>
    <lineage>
        <taxon>Bacteria</taxon>
        <taxon>Bacillati</taxon>
        <taxon>Actinomycetota</taxon>
        <taxon>Actinomycetes</taxon>
        <taxon>Mycobacteriales</taxon>
        <taxon>Nocardiaceae</taxon>
        <taxon>Rhodococcus</taxon>
    </lineage>
</organism>
<evidence type="ECO:0000256" key="7">
    <source>
        <dbReference type="ARBA" id="ARBA00023136"/>
    </source>
</evidence>
<keyword evidence="7 8" id="KW-0472">Membrane</keyword>
<evidence type="ECO:0000256" key="8">
    <source>
        <dbReference type="SAM" id="Phobius"/>
    </source>
</evidence>
<feature type="transmembrane region" description="Helical" evidence="8">
    <location>
        <begin position="266"/>
        <end position="286"/>
    </location>
</feature>
<dbReference type="GO" id="GO:0016763">
    <property type="term" value="F:pentosyltransferase activity"/>
    <property type="evidence" value="ECO:0007669"/>
    <property type="project" value="TreeGrafter"/>
</dbReference>
<dbReference type="PANTHER" id="PTHR33908:SF11">
    <property type="entry name" value="MEMBRANE PROTEIN"/>
    <property type="match status" value="1"/>
</dbReference>
<feature type="transmembrane region" description="Helical" evidence="8">
    <location>
        <begin position="215"/>
        <end position="236"/>
    </location>
</feature>